<dbReference type="AlphaFoldDB" id="A0A453EB88"/>
<reference evidence="6" key="2">
    <citation type="journal article" date="2017" name="Nat. Plants">
        <title>The Aegilops tauschii genome reveals multiple impacts of transposons.</title>
        <authorList>
            <person name="Zhao G."/>
            <person name="Zou C."/>
            <person name="Li K."/>
            <person name="Wang K."/>
            <person name="Li T."/>
            <person name="Gao L."/>
            <person name="Zhang X."/>
            <person name="Wang H."/>
            <person name="Yang Z."/>
            <person name="Liu X."/>
            <person name="Jiang W."/>
            <person name="Mao L."/>
            <person name="Kong X."/>
            <person name="Jiao Y."/>
            <person name="Jia J."/>
        </authorList>
    </citation>
    <scope>NUCLEOTIDE SEQUENCE [LARGE SCALE GENOMIC DNA]</scope>
    <source>
        <strain evidence="6">cv. AL8/78</strain>
    </source>
</reference>
<evidence type="ECO:0000256" key="3">
    <source>
        <dbReference type="SAM" id="SignalP"/>
    </source>
</evidence>
<dbReference type="EnsemblPlants" id="AET3Gv20281300.3">
    <property type="protein sequence ID" value="AET3Gv20281300.3"/>
    <property type="gene ID" value="AET3Gv20281300"/>
</dbReference>
<dbReference type="PROSITE" id="PS50097">
    <property type="entry name" value="BTB"/>
    <property type="match status" value="1"/>
</dbReference>
<dbReference type="GO" id="GO:0016567">
    <property type="term" value="P:protein ubiquitination"/>
    <property type="evidence" value="ECO:0007669"/>
    <property type="project" value="InterPro"/>
</dbReference>
<dbReference type="InterPro" id="IPR011333">
    <property type="entry name" value="SKP1/BTB/POZ_sf"/>
</dbReference>
<comment type="pathway">
    <text evidence="1">Protein modification; protein ubiquitination.</text>
</comment>
<dbReference type="PANTHER" id="PTHR26379">
    <property type="entry name" value="BTB/POZ AND MATH DOMAIN-CONTAINING PROTEIN 1"/>
    <property type="match status" value="1"/>
</dbReference>
<comment type="similarity">
    <text evidence="2">Belongs to the Tdpoz family.</text>
</comment>
<dbReference type="Gene3D" id="3.30.710.10">
    <property type="entry name" value="Potassium Channel Kv1.1, Chain A"/>
    <property type="match status" value="1"/>
</dbReference>
<reference evidence="5" key="5">
    <citation type="journal article" date="2021" name="G3 (Bethesda)">
        <title>Aegilops tauschii genome assembly Aet v5.0 features greater sequence contiguity and improved annotation.</title>
        <authorList>
            <person name="Wang L."/>
            <person name="Zhu T."/>
            <person name="Rodriguez J.C."/>
            <person name="Deal K.R."/>
            <person name="Dubcovsky J."/>
            <person name="McGuire P.E."/>
            <person name="Lux T."/>
            <person name="Spannagl M."/>
            <person name="Mayer K.F.X."/>
            <person name="Baldrich P."/>
            <person name="Meyers B.C."/>
            <person name="Huo N."/>
            <person name="Gu Y.Q."/>
            <person name="Zhou H."/>
            <person name="Devos K.M."/>
            <person name="Bennetzen J.L."/>
            <person name="Unver T."/>
            <person name="Budak H."/>
            <person name="Gulick P.J."/>
            <person name="Galiba G."/>
            <person name="Kalapos B."/>
            <person name="Nelson D.R."/>
            <person name="Li P."/>
            <person name="You F.M."/>
            <person name="Luo M.C."/>
            <person name="Dvorak J."/>
        </authorList>
    </citation>
    <scope>NUCLEOTIDE SEQUENCE [LARGE SCALE GENOMIC DNA]</scope>
    <source>
        <strain evidence="5">cv. AL8/78</strain>
    </source>
</reference>
<dbReference type="Pfam" id="PF24570">
    <property type="entry name" value="BACK_BPM_SPOP"/>
    <property type="match status" value="1"/>
</dbReference>
<dbReference type="InterPro" id="IPR000210">
    <property type="entry name" value="BTB/POZ_dom"/>
</dbReference>
<dbReference type="Pfam" id="PF00651">
    <property type="entry name" value="BTB"/>
    <property type="match status" value="1"/>
</dbReference>
<evidence type="ECO:0000313" key="5">
    <source>
        <dbReference type="EnsemblPlants" id="AET3Gv20281300.3"/>
    </source>
</evidence>
<dbReference type="InterPro" id="IPR008974">
    <property type="entry name" value="TRAF-like"/>
</dbReference>
<feature type="domain" description="BTB" evidence="4">
    <location>
        <begin position="133"/>
        <end position="194"/>
    </location>
</feature>
<keyword evidence="3" id="KW-0732">Signal</keyword>
<dbReference type="SMART" id="SM00225">
    <property type="entry name" value="BTB"/>
    <property type="match status" value="1"/>
</dbReference>
<dbReference type="SUPFAM" id="SSF54695">
    <property type="entry name" value="POZ domain"/>
    <property type="match status" value="1"/>
</dbReference>
<sequence>GNLFSWSWMDHISLHLVLDDVVAGKVTAQVQFGFKAGEEEEEEHALFLELKPGEVEAARGGVWRCPQFVSKETLEASTHLKDDSFTIRCDISVFNAFSAEEGPPPSPAPRSIPVPPSDLCQQLGDLLAAKKGADVVFEVGGETFSAHRWLLAAWSPVFSAELFGSMRESGPGVVRVADMDAQVFKALLRFVYTDSWPPETAEGEEFAMAQHLLVAADKYSLKRLKLIYEDKLCKNIAAGTAASILTLAEVHHCHELKGACFHF</sequence>
<dbReference type="SUPFAM" id="SSF49599">
    <property type="entry name" value="TRAF domain-like"/>
    <property type="match status" value="1"/>
</dbReference>
<reference evidence="5" key="3">
    <citation type="journal article" date="2017" name="Nature">
        <title>Genome sequence of the progenitor of the wheat D genome Aegilops tauschii.</title>
        <authorList>
            <person name="Luo M.C."/>
            <person name="Gu Y.Q."/>
            <person name="Puiu D."/>
            <person name="Wang H."/>
            <person name="Twardziok S.O."/>
            <person name="Deal K.R."/>
            <person name="Huo N."/>
            <person name="Zhu T."/>
            <person name="Wang L."/>
            <person name="Wang Y."/>
            <person name="McGuire P.E."/>
            <person name="Liu S."/>
            <person name="Long H."/>
            <person name="Ramasamy R.K."/>
            <person name="Rodriguez J.C."/>
            <person name="Van S.L."/>
            <person name="Yuan L."/>
            <person name="Wang Z."/>
            <person name="Xia Z."/>
            <person name="Xiao L."/>
            <person name="Anderson O.D."/>
            <person name="Ouyang S."/>
            <person name="Liang Y."/>
            <person name="Zimin A.V."/>
            <person name="Pertea G."/>
            <person name="Qi P."/>
            <person name="Bennetzen J.L."/>
            <person name="Dai X."/>
            <person name="Dawson M.W."/>
            <person name="Muller H.G."/>
            <person name="Kugler K."/>
            <person name="Rivarola-Duarte L."/>
            <person name="Spannagl M."/>
            <person name="Mayer K.F.X."/>
            <person name="Lu F.H."/>
            <person name="Bevan M.W."/>
            <person name="Leroy P."/>
            <person name="Li P."/>
            <person name="You F.M."/>
            <person name="Sun Q."/>
            <person name="Liu Z."/>
            <person name="Lyons E."/>
            <person name="Wicker T."/>
            <person name="Salzberg S.L."/>
            <person name="Devos K.M."/>
            <person name="Dvorak J."/>
        </authorList>
    </citation>
    <scope>NUCLEOTIDE SEQUENCE [LARGE SCALE GENOMIC DNA]</scope>
    <source>
        <strain evidence="5">cv. AL8/78</strain>
    </source>
</reference>
<dbReference type="PANTHER" id="PTHR26379:SF518">
    <property type="entry name" value="BTB DOMAIN-CONTAINING PROTEIN"/>
    <property type="match status" value="1"/>
</dbReference>
<dbReference type="InterPro" id="IPR056423">
    <property type="entry name" value="BACK_BPM_SPOP"/>
</dbReference>
<evidence type="ECO:0000256" key="2">
    <source>
        <dbReference type="ARBA" id="ARBA00010846"/>
    </source>
</evidence>
<reference evidence="6" key="1">
    <citation type="journal article" date="2014" name="Science">
        <title>Ancient hybridizations among the ancestral genomes of bread wheat.</title>
        <authorList>
            <consortium name="International Wheat Genome Sequencing Consortium,"/>
            <person name="Marcussen T."/>
            <person name="Sandve S.R."/>
            <person name="Heier L."/>
            <person name="Spannagl M."/>
            <person name="Pfeifer M."/>
            <person name="Jakobsen K.S."/>
            <person name="Wulff B.B."/>
            <person name="Steuernagel B."/>
            <person name="Mayer K.F."/>
            <person name="Olsen O.A."/>
        </authorList>
    </citation>
    <scope>NUCLEOTIDE SEQUENCE [LARGE SCALE GENOMIC DNA]</scope>
    <source>
        <strain evidence="6">cv. AL8/78</strain>
    </source>
</reference>
<dbReference type="Gene3D" id="2.60.210.10">
    <property type="entry name" value="Apoptosis, Tumor Necrosis Factor Receptor Associated Protein 2, Chain A"/>
    <property type="match status" value="1"/>
</dbReference>
<feature type="signal peptide" evidence="3">
    <location>
        <begin position="1"/>
        <end position="24"/>
    </location>
</feature>
<organism evidence="5 6">
    <name type="scientific">Aegilops tauschii subsp. strangulata</name>
    <name type="common">Goatgrass</name>
    <dbReference type="NCBI Taxonomy" id="200361"/>
    <lineage>
        <taxon>Eukaryota</taxon>
        <taxon>Viridiplantae</taxon>
        <taxon>Streptophyta</taxon>
        <taxon>Embryophyta</taxon>
        <taxon>Tracheophyta</taxon>
        <taxon>Spermatophyta</taxon>
        <taxon>Magnoliopsida</taxon>
        <taxon>Liliopsida</taxon>
        <taxon>Poales</taxon>
        <taxon>Poaceae</taxon>
        <taxon>BOP clade</taxon>
        <taxon>Pooideae</taxon>
        <taxon>Triticodae</taxon>
        <taxon>Triticeae</taxon>
        <taxon>Triticinae</taxon>
        <taxon>Aegilops</taxon>
    </lineage>
</organism>
<keyword evidence="6" id="KW-1185">Reference proteome</keyword>
<evidence type="ECO:0000259" key="4">
    <source>
        <dbReference type="PROSITE" id="PS50097"/>
    </source>
</evidence>
<dbReference type="InterPro" id="IPR045005">
    <property type="entry name" value="BPM1-6"/>
</dbReference>
<protein>
    <recommendedName>
        <fullName evidence="4">BTB domain-containing protein</fullName>
    </recommendedName>
</protein>
<accession>A0A453EB88</accession>
<dbReference type="InterPro" id="IPR002083">
    <property type="entry name" value="MATH/TRAF_dom"/>
</dbReference>
<dbReference type="CDD" id="cd00121">
    <property type="entry name" value="MATH"/>
    <property type="match status" value="1"/>
</dbReference>
<dbReference type="Gramene" id="AET3Gv20281300.3">
    <property type="protein sequence ID" value="AET3Gv20281300.3"/>
    <property type="gene ID" value="AET3Gv20281300"/>
</dbReference>
<evidence type="ECO:0000256" key="1">
    <source>
        <dbReference type="ARBA" id="ARBA00004906"/>
    </source>
</evidence>
<proteinExistence type="inferred from homology"/>
<name>A0A453EB88_AEGTS</name>
<reference evidence="5" key="4">
    <citation type="submission" date="2019-03" db="UniProtKB">
        <authorList>
            <consortium name="EnsemblPlants"/>
        </authorList>
    </citation>
    <scope>IDENTIFICATION</scope>
</reference>
<feature type="chain" id="PRO_5019331034" description="BTB domain-containing protein" evidence="3">
    <location>
        <begin position="25"/>
        <end position="263"/>
    </location>
</feature>
<evidence type="ECO:0000313" key="6">
    <source>
        <dbReference type="Proteomes" id="UP000015105"/>
    </source>
</evidence>
<dbReference type="Proteomes" id="UP000015105">
    <property type="component" value="Chromosome 3D"/>
</dbReference>